<evidence type="ECO:0000313" key="3">
    <source>
        <dbReference type="Proteomes" id="UP000014254"/>
    </source>
</evidence>
<dbReference type="AlphaFoldDB" id="S2JER5"/>
<proteinExistence type="predicted"/>
<dbReference type="VEuPathDB" id="FungiDB:HMPREF1544_04820"/>
<dbReference type="EMBL" id="KE123952">
    <property type="protein sequence ID" value="EPB88354.1"/>
    <property type="molecule type" value="Genomic_DNA"/>
</dbReference>
<dbReference type="InParanoid" id="S2JER5"/>
<feature type="compositionally biased region" description="Acidic residues" evidence="1">
    <location>
        <begin position="19"/>
        <end position="28"/>
    </location>
</feature>
<gene>
    <name evidence="2" type="ORF">HMPREF1544_04820</name>
</gene>
<evidence type="ECO:0000256" key="1">
    <source>
        <dbReference type="SAM" id="MobiDB-lite"/>
    </source>
</evidence>
<feature type="region of interest" description="Disordered" evidence="1">
    <location>
        <begin position="1"/>
        <end position="40"/>
    </location>
</feature>
<organism evidence="2 3">
    <name type="scientific">Mucor circinelloides f. circinelloides (strain 1006PhL)</name>
    <name type="common">Mucormycosis agent</name>
    <name type="synonym">Calyptromyces circinelloides</name>
    <dbReference type="NCBI Taxonomy" id="1220926"/>
    <lineage>
        <taxon>Eukaryota</taxon>
        <taxon>Fungi</taxon>
        <taxon>Fungi incertae sedis</taxon>
        <taxon>Mucoromycota</taxon>
        <taxon>Mucoromycotina</taxon>
        <taxon>Mucoromycetes</taxon>
        <taxon>Mucorales</taxon>
        <taxon>Mucorineae</taxon>
        <taxon>Mucoraceae</taxon>
        <taxon>Mucor</taxon>
    </lineage>
</organism>
<sequence length="177" mass="20204">MKSAHTNAYRKIPSIKEQDEYETEDDDESMPKTPIVDDDEDDENIPLAMLAFRKGFIVPDRVEHVYPLIQHVPQKVPMKSTKSTTPPMHTCNHTLPIMYNYSAILPPTQYSENHPQQQQRFYSLNQSYSHNSTLGSTSSVPSFSSSSETLASNGLHSRHWGYHVNKAQETTSTYLCR</sequence>
<keyword evidence="3" id="KW-1185">Reference proteome</keyword>
<evidence type="ECO:0000313" key="2">
    <source>
        <dbReference type="EMBL" id="EPB88354.1"/>
    </source>
</evidence>
<reference evidence="3" key="1">
    <citation type="submission" date="2013-05" db="EMBL/GenBank/DDBJ databases">
        <title>The Genome sequence of Mucor circinelloides f. circinelloides 1006PhL.</title>
        <authorList>
            <consortium name="The Broad Institute Genomics Platform"/>
            <person name="Cuomo C."/>
            <person name="Earl A."/>
            <person name="Findley K."/>
            <person name="Lee S.C."/>
            <person name="Walker B."/>
            <person name="Young S."/>
            <person name="Zeng Q."/>
            <person name="Gargeya S."/>
            <person name="Fitzgerald M."/>
            <person name="Haas B."/>
            <person name="Abouelleil A."/>
            <person name="Allen A.W."/>
            <person name="Alvarado L."/>
            <person name="Arachchi H.M."/>
            <person name="Berlin A.M."/>
            <person name="Chapman S.B."/>
            <person name="Gainer-Dewar J."/>
            <person name="Goldberg J."/>
            <person name="Griggs A."/>
            <person name="Gujja S."/>
            <person name="Hansen M."/>
            <person name="Howarth C."/>
            <person name="Imamovic A."/>
            <person name="Ireland A."/>
            <person name="Larimer J."/>
            <person name="McCowan C."/>
            <person name="Murphy C."/>
            <person name="Pearson M."/>
            <person name="Poon T.W."/>
            <person name="Priest M."/>
            <person name="Roberts A."/>
            <person name="Saif S."/>
            <person name="Shea T."/>
            <person name="Sisk P."/>
            <person name="Sykes S."/>
            <person name="Wortman J."/>
            <person name="Nusbaum C."/>
            <person name="Birren B."/>
        </authorList>
    </citation>
    <scope>NUCLEOTIDE SEQUENCE [LARGE SCALE GENOMIC DNA]</scope>
    <source>
        <strain evidence="3">1006PhL</strain>
    </source>
</reference>
<dbReference type="Proteomes" id="UP000014254">
    <property type="component" value="Unassembled WGS sequence"/>
</dbReference>
<dbReference type="OrthoDB" id="2286659at2759"/>
<name>S2JER5_MUCC1</name>
<protein>
    <submittedName>
        <fullName evidence="2">Uncharacterized protein</fullName>
    </submittedName>
</protein>
<accession>S2JER5</accession>